<organism evidence="2 3">
    <name type="scientific">Arctia plantaginis</name>
    <name type="common">Wood tiger moth</name>
    <name type="synonym">Phalaena plantaginis</name>
    <dbReference type="NCBI Taxonomy" id="874455"/>
    <lineage>
        <taxon>Eukaryota</taxon>
        <taxon>Metazoa</taxon>
        <taxon>Ecdysozoa</taxon>
        <taxon>Arthropoda</taxon>
        <taxon>Hexapoda</taxon>
        <taxon>Insecta</taxon>
        <taxon>Pterygota</taxon>
        <taxon>Neoptera</taxon>
        <taxon>Endopterygota</taxon>
        <taxon>Lepidoptera</taxon>
        <taxon>Glossata</taxon>
        <taxon>Ditrysia</taxon>
        <taxon>Noctuoidea</taxon>
        <taxon>Erebidae</taxon>
        <taxon>Arctiinae</taxon>
        <taxon>Arctia</taxon>
    </lineage>
</organism>
<sequence length="255" mass="28983">MYSPNNVTYRSRLQRIGSLDNLSVDGNDNGSELFDTTRLSIPNETLHDNSDHNNEIQSLTNELVSAHHEIENLNIENLRLKKDLQNALHLIETYKKICMTPERNSRTPKSLRKNKLCNSKSAVLNQTMTQEQNITNSSELQVVEEISVEDTHSKALKTSTSFYNRDPVPILPIKDEALPKVRKIIVLTDQQGRGIRRTLQKLVGKKYEVKCYWKAVAKLQEVLATINESQIKLLDKNDFIIILGGKVGVEDLAFS</sequence>
<protein>
    <submittedName>
        <fullName evidence="2">Uncharacterized protein</fullName>
    </submittedName>
</protein>
<dbReference type="Proteomes" id="UP000494106">
    <property type="component" value="Unassembled WGS sequence"/>
</dbReference>
<proteinExistence type="predicted"/>
<evidence type="ECO:0000256" key="1">
    <source>
        <dbReference type="SAM" id="Coils"/>
    </source>
</evidence>
<comment type="caution">
    <text evidence="2">The sequence shown here is derived from an EMBL/GenBank/DDBJ whole genome shotgun (WGS) entry which is preliminary data.</text>
</comment>
<keyword evidence="1" id="KW-0175">Coiled coil</keyword>
<dbReference type="EMBL" id="CADEBC010000592">
    <property type="protein sequence ID" value="CAB3257703.1"/>
    <property type="molecule type" value="Genomic_DNA"/>
</dbReference>
<reference evidence="2 3" key="1">
    <citation type="submission" date="2020-04" db="EMBL/GenBank/DDBJ databases">
        <authorList>
            <person name="Wallbank WR R."/>
            <person name="Pardo Diaz C."/>
            <person name="Kozak K."/>
            <person name="Martin S."/>
            <person name="Jiggins C."/>
            <person name="Moest M."/>
            <person name="Warren A I."/>
            <person name="Byers J.R.P. K."/>
            <person name="Montejo-Kovacevich G."/>
            <person name="Yen C E."/>
        </authorList>
    </citation>
    <scope>NUCLEOTIDE SEQUENCE [LARGE SCALE GENOMIC DNA]</scope>
</reference>
<evidence type="ECO:0000313" key="3">
    <source>
        <dbReference type="Proteomes" id="UP000494106"/>
    </source>
</evidence>
<evidence type="ECO:0000313" key="2">
    <source>
        <dbReference type="EMBL" id="CAB3257703.1"/>
    </source>
</evidence>
<dbReference type="AlphaFoldDB" id="A0A8S1BL21"/>
<feature type="coiled-coil region" evidence="1">
    <location>
        <begin position="49"/>
        <end position="90"/>
    </location>
</feature>
<name>A0A8S1BL21_ARCPL</name>
<gene>
    <name evidence="2" type="ORF">APLA_LOCUS16095</name>
</gene>
<accession>A0A8S1BL21</accession>
<keyword evidence="3" id="KW-1185">Reference proteome</keyword>
<dbReference type="OrthoDB" id="7488218at2759"/>